<dbReference type="Proteomes" id="UP000500791">
    <property type="component" value="Chromosome"/>
</dbReference>
<dbReference type="InterPro" id="IPR043728">
    <property type="entry name" value="DUF5671"/>
</dbReference>
<evidence type="ECO:0000256" key="1">
    <source>
        <dbReference type="SAM" id="Phobius"/>
    </source>
</evidence>
<proteinExistence type="predicted"/>
<accession>A0A6G7VPP4</accession>
<reference evidence="3 4" key="1">
    <citation type="submission" date="2020-03" db="EMBL/GenBank/DDBJ databases">
        <title>Complete genome sequence of Monaibacterium sp. ALG8 with diverse plasmids.</title>
        <authorList>
            <person name="Sun C."/>
        </authorList>
    </citation>
    <scope>NUCLEOTIDE SEQUENCE [LARGE SCALE GENOMIC DNA]</scope>
    <source>
        <strain evidence="3 4">ALG8</strain>
    </source>
</reference>
<dbReference type="AlphaFoldDB" id="A0A6G7VPP4"/>
<feature type="transmembrane region" description="Helical" evidence="1">
    <location>
        <begin position="66"/>
        <end position="90"/>
    </location>
</feature>
<keyword evidence="1" id="KW-1133">Transmembrane helix</keyword>
<keyword evidence="4" id="KW-1185">Reference proteome</keyword>
<dbReference type="EMBL" id="CP049811">
    <property type="protein sequence ID" value="QIK41846.1"/>
    <property type="molecule type" value="Genomic_DNA"/>
</dbReference>
<feature type="domain" description="DUF5671" evidence="2">
    <location>
        <begin position="66"/>
        <end position="196"/>
    </location>
</feature>
<feature type="transmembrane region" description="Helical" evidence="1">
    <location>
        <begin position="180"/>
        <end position="199"/>
    </location>
</feature>
<evidence type="ECO:0000313" key="3">
    <source>
        <dbReference type="EMBL" id="QIK41846.1"/>
    </source>
</evidence>
<sequence length="347" mass="37904">MARIDPIETFVERALQGGARHDAIRAELSQAGWPPRSVEAALDGWADTGCVPPVPRPRAGFSFVNLMAYLVLLGALAVTAFNIVALTHGLLNFLLPDPLDGSSVNRAEQARWSLATLVVSAPLYAGLMRWIERDLHRHPFKRAAGVRTVALGLMLTVAAIIFASDAVYTIYALLNGELTLRFALKAAVVAVVAGGVLVIGRSDLHPDSDERAKRYTLWAGAVATLALIGWTFLATGTPPSVRDQRLDRHRFADITNIAVHLRCVEGGVLPATLQPGEIAAYCPGRNIAPVTLRDPQSGAPYRYRRIDDRRFELCADFSDPQFPRINQSYGANWLYDAERGCITGRIR</sequence>
<keyword evidence="1" id="KW-0812">Transmembrane</keyword>
<feature type="transmembrane region" description="Helical" evidence="1">
    <location>
        <begin position="149"/>
        <end position="174"/>
    </location>
</feature>
<gene>
    <name evidence="3" type="ORF">G8E03_14430</name>
</gene>
<dbReference type="RefSeq" id="WP_166193415.1">
    <property type="nucleotide sequence ID" value="NZ_CP049811.1"/>
</dbReference>
<feature type="transmembrane region" description="Helical" evidence="1">
    <location>
        <begin position="215"/>
        <end position="233"/>
    </location>
</feature>
<organism evidence="3 4">
    <name type="scientific">Pontivivens nitratireducens</name>
    <dbReference type="NCBI Taxonomy" id="2758038"/>
    <lineage>
        <taxon>Bacteria</taxon>
        <taxon>Pseudomonadati</taxon>
        <taxon>Pseudomonadota</taxon>
        <taxon>Alphaproteobacteria</taxon>
        <taxon>Rhodobacterales</taxon>
        <taxon>Paracoccaceae</taxon>
        <taxon>Pontivivens</taxon>
    </lineage>
</organism>
<evidence type="ECO:0000259" key="2">
    <source>
        <dbReference type="Pfam" id="PF18920"/>
    </source>
</evidence>
<name>A0A6G7VPP4_9RHOB</name>
<evidence type="ECO:0000313" key="4">
    <source>
        <dbReference type="Proteomes" id="UP000500791"/>
    </source>
</evidence>
<dbReference type="KEGG" id="mon:G8E03_14430"/>
<dbReference type="Pfam" id="PF18920">
    <property type="entry name" value="DUF5671"/>
    <property type="match status" value="1"/>
</dbReference>
<feature type="transmembrane region" description="Helical" evidence="1">
    <location>
        <begin position="110"/>
        <end position="128"/>
    </location>
</feature>
<keyword evidence="1" id="KW-0472">Membrane</keyword>
<protein>
    <recommendedName>
        <fullName evidence="2">DUF5671 domain-containing protein</fullName>
    </recommendedName>
</protein>